<geneLocation type="plasmid" evidence="2 3">
    <name>pBMC401</name>
</geneLocation>
<reference evidence="3" key="1">
    <citation type="submission" date="2008-04" db="EMBL/GenBank/DDBJ databases">
        <title>Complete sequence of plasmid 1 of Burkholderia ambifaria MC40-6.</title>
        <authorList>
            <person name="Copeland A."/>
            <person name="Lucas S."/>
            <person name="Lapidus A."/>
            <person name="Glavina del Rio T."/>
            <person name="Dalin E."/>
            <person name="Tice H."/>
            <person name="Pitluck S."/>
            <person name="Chain P."/>
            <person name="Malfatti S."/>
            <person name="Shin M."/>
            <person name="Vergez L."/>
            <person name="Lang D."/>
            <person name="Schmutz J."/>
            <person name="Larimer F."/>
            <person name="Land M."/>
            <person name="Hauser L."/>
            <person name="Kyrpides N."/>
            <person name="Lykidis A."/>
            <person name="Ramette A."/>
            <person name="Konstantinidis K."/>
            <person name="Tiedje J."/>
            <person name="Richardson P."/>
        </authorList>
    </citation>
    <scope>NUCLEOTIDE SEQUENCE [LARGE SCALE GENOMIC DNA]</scope>
    <source>
        <strain evidence="3">MC40-6</strain>
        <plasmid evidence="3">Plasmid pBMC401</plasmid>
    </source>
</reference>
<dbReference type="EMBL" id="CP001028">
    <property type="protein sequence ID" value="ACB69111.1"/>
    <property type="molecule type" value="Genomic_DNA"/>
</dbReference>
<protein>
    <recommendedName>
        <fullName evidence="1">DUF6884 domain-containing protein</fullName>
    </recommendedName>
</protein>
<keyword evidence="2" id="KW-0614">Plasmid</keyword>
<dbReference type="OrthoDB" id="2866199at2"/>
<dbReference type="HOGENOM" id="CLU_114074_1_0_4"/>
<dbReference type="AlphaFoldDB" id="B1Z6N4"/>
<evidence type="ECO:0000313" key="3">
    <source>
        <dbReference type="Proteomes" id="UP000001680"/>
    </source>
</evidence>
<dbReference type="Pfam" id="PF21818">
    <property type="entry name" value="DUF6884"/>
    <property type="match status" value="1"/>
</dbReference>
<dbReference type="KEGG" id="bac:BamMC406_6709"/>
<gene>
    <name evidence="2" type="ordered locus">BamMC406_6709</name>
</gene>
<name>B1Z6N4_BURA4</name>
<dbReference type="Proteomes" id="UP000001680">
    <property type="component" value="Plasmid pBMC401"/>
</dbReference>
<dbReference type="RefSeq" id="WP_012367344.1">
    <property type="nucleotide sequence ID" value="NC_010553.1"/>
</dbReference>
<feature type="domain" description="DUF6884" evidence="1">
    <location>
        <begin position="5"/>
        <end position="138"/>
    </location>
</feature>
<organism evidence="2 3">
    <name type="scientific">Burkholderia ambifaria (strain MC40-6)</name>
    <dbReference type="NCBI Taxonomy" id="398577"/>
    <lineage>
        <taxon>Bacteria</taxon>
        <taxon>Pseudomonadati</taxon>
        <taxon>Pseudomonadota</taxon>
        <taxon>Betaproteobacteria</taxon>
        <taxon>Burkholderiales</taxon>
        <taxon>Burkholderiaceae</taxon>
        <taxon>Burkholderia</taxon>
        <taxon>Burkholderia cepacia complex</taxon>
    </lineage>
</organism>
<sequence length="141" mass="16547">MTDLYLISCVAKKRDRAVPAKDLYVSEWFCKAREYVESRSGIWYILSAKLGLVAPDQVVEPYDQTLNRMPIAERRAWAHRVRNQMDEQLPSGPSEEVRCIVLAGSRYREFLMEYLNGRFVVEIPMEHLAIGKQLQWLTKRR</sequence>
<evidence type="ECO:0000259" key="1">
    <source>
        <dbReference type="Pfam" id="PF21818"/>
    </source>
</evidence>
<evidence type="ECO:0000313" key="2">
    <source>
        <dbReference type="EMBL" id="ACB69111.1"/>
    </source>
</evidence>
<dbReference type="InterPro" id="IPR049251">
    <property type="entry name" value="DUF6884"/>
</dbReference>
<accession>B1Z6N4</accession>
<proteinExistence type="predicted"/>